<dbReference type="Proteomes" id="UP000324222">
    <property type="component" value="Unassembled WGS sequence"/>
</dbReference>
<gene>
    <name evidence="1" type="ORF">E2C01_000741</name>
</gene>
<reference evidence="1 2" key="1">
    <citation type="submission" date="2019-05" db="EMBL/GenBank/DDBJ databases">
        <title>Another draft genome of Portunus trituberculatus and its Hox gene families provides insights of decapod evolution.</title>
        <authorList>
            <person name="Jeong J.-H."/>
            <person name="Song I."/>
            <person name="Kim S."/>
            <person name="Choi T."/>
            <person name="Kim D."/>
            <person name="Ryu S."/>
            <person name="Kim W."/>
        </authorList>
    </citation>
    <scope>NUCLEOTIDE SEQUENCE [LARGE SCALE GENOMIC DNA]</scope>
    <source>
        <tissue evidence="1">Muscle</tissue>
    </source>
</reference>
<keyword evidence="2" id="KW-1185">Reference proteome</keyword>
<evidence type="ECO:0000313" key="2">
    <source>
        <dbReference type="Proteomes" id="UP000324222"/>
    </source>
</evidence>
<organism evidence="1 2">
    <name type="scientific">Portunus trituberculatus</name>
    <name type="common">Swimming crab</name>
    <name type="synonym">Neptunus trituberculatus</name>
    <dbReference type="NCBI Taxonomy" id="210409"/>
    <lineage>
        <taxon>Eukaryota</taxon>
        <taxon>Metazoa</taxon>
        <taxon>Ecdysozoa</taxon>
        <taxon>Arthropoda</taxon>
        <taxon>Crustacea</taxon>
        <taxon>Multicrustacea</taxon>
        <taxon>Malacostraca</taxon>
        <taxon>Eumalacostraca</taxon>
        <taxon>Eucarida</taxon>
        <taxon>Decapoda</taxon>
        <taxon>Pleocyemata</taxon>
        <taxon>Brachyura</taxon>
        <taxon>Eubrachyura</taxon>
        <taxon>Portunoidea</taxon>
        <taxon>Portunidae</taxon>
        <taxon>Portuninae</taxon>
        <taxon>Portunus</taxon>
    </lineage>
</organism>
<accession>A0A5B7CKR8</accession>
<sequence>MQQPNHGAQGVVVSERCAPSLIATFNRLLLLGQNNKCRVVTSSHRVRSLSRDVHIAWNLRPSLSVGSVTRIQVCRNAEIGDEFRNYREASLQQQRCHSWLGALTSPLCSRTPLAYCSPGSAC</sequence>
<proteinExistence type="predicted"/>
<evidence type="ECO:0000313" key="1">
    <source>
        <dbReference type="EMBL" id="MPC08163.1"/>
    </source>
</evidence>
<dbReference type="EMBL" id="VSRR010000019">
    <property type="protein sequence ID" value="MPC08163.1"/>
    <property type="molecule type" value="Genomic_DNA"/>
</dbReference>
<comment type="caution">
    <text evidence="1">The sequence shown here is derived from an EMBL/GenBank/DDBJ whole genome shotgun (WGS) entry which is preliminary data.</text>
</comment>
<name>A0A5B7CKR8_PORTR</name>
<dbReference type="AlphaFoldDB" id="A0A5B7CKR8"/>
<protein>
    <submittedName>
        <fullName evidence="1">Uncharacterized protein</fullName>
    </submittedName>
</protein>